<feature type="transmembrane region" description="Helical" evidence="2">
    <location>
        <begin position="136"/>
        <end position="157"/>
    </location>
</feature>
<evidence type="ECO:0000256" key="1">
    <source>
        <dbReference type="SAM" id="MobiDB-lite"/>
    </source>
</evidence>
<sequence length="218" mass="22607">MARAQGDRATAWTERVEQLCDEGERIDHRADLEAATLVVTNRRLLAFTPDRDGRNFRAVDRPNVGTVTVESTDRLAWLVLSLAAAVVGVGLLEASQATLGGLVPVGLPSAPGLPPVSDLAGAVREGVGTALLVLEWGAVALALTALLFAVVFAVGYVRSRSRRLVIRVSGGADLAVPVTDTAVEDGVVADLEAAIRPEPIDGGGGRSEGHEADGEESG</sequence>
<dbReference type="GeneID" id="84214495"/>
<evidence type="ECO:0000313" key="4">
    <source>
        <dbReference type="Proteomes" id="UP001224926"/>
    </source>
</evidence>
<gene>
    <name evidence="3" type="ORF">NP511_11100</name>
</gene>
<reference evidence="3 4" key="1">
    <citation type="submission" date="2022-07" db="EMBL/GenBank/DDBJ databases">
        <title>Two temperate virus in Haloterrigena jeotgali A29.</title>
        <authorList>
            <person name="Deng X."/>
        </authorList>
    </citation>
    <scope>NUCLEOTIDE SEQUENCE [LARGE SCALE GENOMIC DNA]</scope>
    <source>
        <strain evidence="3 4">A29</strain>
    </source>
</reference>
<keyword evidence="2" id="KW-1133">Transmembrane helix</keyword>
<dbReference type="GeneID" id="39862165"/>
<accession>A0AAF0P7K5</accession>
<dbReference type="Proteomes" id="UP001224926">
    <property type="component" value="Chromosome"/>
</dbReference>
<feature type="region of interest" description="Disordered" evidence="1">
    <location>
        <begin position="196"/>
        <end position="218"/>
    </location>
</feature>
<dbReference type="AlphaFoldDB" id="A0AAF0P7K5"/>
<proteinExistence type="predicted"/>
<dbReference type="RefSeq" id="WP_049965140.1">
    <property type="nucleotide sequence ID" value="NZ_CP101873.1"/>
</dbReference>
<keyword evidence="4" id="KW-1185">Reference proteome</keyword>
<keyword evidence="2" id="KW-0472">Membrane</keyword>
<feature type="transmembrane region" description="Helical" evidence="2">
    <location>
        <begin position="75"/>
        <end position="92"/>
    </location>
</feature>
<protein>
    <submittedName>
        <fullName evidence="3">Uncharacterized protein</fullName>
    </submittedName>
</protein>
<evidence type="ECO:0000313" key="3">
    <source>
        <dbReference type="EMBL" id="WMT05935.1"/>
    </source>
</evidence>
<evidence type="ECO:0000256" key="2">
    <source>
        <dbReference type="SAM" id="Phobius"/>
    </source>
</evidence>
<keyword evidence="2" id="KW-0812">Transmembrane</keyword>
<dbReference type="EMBL" id="CP101873">
    <property type="protein sequence ID" value="WMT05935.1"/>
    <property type="molecule type" value="Genomic_DNA"/>
</dbReference>
<organism evidence="3 4">
    <name type="scientific">Natrinema thermotolerans</name>
    <dbReference type="NCBI Taxonomy" id="121872"/>
    <lineage>
        <taxon>Archaea</taxon>
        <taxon>Methanobacteriati</taxon>
        <taxon>Methanobacteriota</taxon>
        <taxon>Stenosarchaea group</taxon>
        <taxon>Halobacteria</taxon>
        <taxon>Halobacteriales</taxon>
        <taxon>Natrialbaceae</taxon>
        <taxon>Natrinema</taxon>
    </lineage>
</organism>
<name>A0AAF0P7K5_9EURY</name>